<protein>
    <submittedName>
        <fullName evidence="3">Uncharacterized conserved protein, DUF1330 family</fullName>
    </submittedName>
</protein>
<dbReference type="Gene3D" id="3.30.70.100">
    <property type="match status" value="1"/>
</dbReference>
<proteinExistence type="predicted"/>
<feature type="domain" description="DUF1330" evidence="2">
    <location>
        <begin position="54"/>
        <end position="146"/>
    </location>
</feature>
<name>A0A1M7U5Q5_9BRAD</name>
<keyword evidence="4" id="KW-1185">Reference proteome</keyword>
<dbReference type="EMBL" id="LT670849">
    <property type="protein sequence ID" value="SHN78190.1"/>
    <property type="molecule type" value="Genomic_DNA"/>
</dbReference>
<reference evidence="4" key="1">
    <citation type="submission" date="2016-11" db="EMBL/GenBank/DDBJ databases">
        <authorList>
            <person name="Varghese N."/>
            <person name="Submissions S."/>
        </authorList>
    </citation>
    <scope>NUCLEOTIDE SEQUENCE [LARGE SCALE GENOMIC DNA]</scope>
    <source>
        <strain evidence="4">GAS401</strain>
    </source>
</reference>
<dbReference type="RefSeq" id="WP_072819626.1">
    <property type="nucleotide sequence ID" value="NZ_LT670849.1"/>
</dbReference>
<dbReference type="OrthoDB" id="8243827at2"/>
<evidence type="ECO:0000259" key="2">
    <source>
        <dbReference type="Pfam" id="PF07045"/>
    </source>
</evidence>
<gene>
    <name evidence="3" type="ORF">SAMN05444170_3602</name>
</gene>
<evidence type="ECO:0000256" key="1">
    <source>
        <dbReference type="SAM" id="SignalP"/>
    </source>
</evidence>
<keyword evidence="1" id="KW-0732">Signal</keyword>
<evidence type="ECO:0000313" key="4">
    <source>
        <dbReference type="Proteomes" id="UP000184096"/>
    </source>
</evidence>
<dbReference type="InterPro" id="IPR011008">
    <property type="entry name" value="Dimeric_a/b-barrel"/>
</dbReference>
<dbReference type="AlphaFoldDB" id="A0A1M7U5Q5"/>
<feature type="signal peptide" evidence="1">
    <location>
        <begin position="1"/>
        <end position="26"/>
    </location>
</feature>
<evidence type="ECO:0000313" key="3">
    <source>
        <dbReference type="EMBL" id="SHN78190.1"/>
    </source>
</evidence>
<dbReference type="Proteomes" id="UP000184096">
    <property type="component" value="Chromosome I"/>
</dbReference>
<feature type="chain" id="PRO_5013360107" evidence="1">
    <location>
        <begin position="27"/>
        <end position="191"/>
    </location>
</feature>
<dbReference type="InterPro" id="IPR010753">
    <property type="entry name" value="DUF1330"/>
</dbReference>
<sequence length="191" mass="20614">MIQNNFRKLALVVSVAFLATASQVAARGGHGMRGFGGMGHRGLSSGLTSLTITPAYVIINASKIEDEKAFRTATDDLSSTVATFSGRIVADVDKPLSWEGDAPVHLLMIEFSTSDQAQAWKDSEAFKNFDAAGHRGAELQIELVQGLPVPANSETARAGRGRFRIDQRAYEPIVKEYDQTLSKMHGICKGC</sequence>
<accession>A0A1M7U5Q5</accession>
<dbReference type="Pfam" id="PF07045">
    <property type="entry name" value="DUF1330"/>
    <property type="match status" value="1"/>
</dbReference>
<organism evidence="3 4">
    <name type="scientific">Bradyrhizobium erythrophlei</name>
    <dbReference type="NCBI Taxonomy" id="1437360"/>
    <lineage>
        <taxon>Bacteria</taxon>
        <taxon>Pseudomonadati</taxon>
        <taxon>Pseudomonadota</taxon>
        <taxon>Alphaproteobacteria</taxon>
        <taxon>Hyphomicrobiales</taxon>
        <taxon>Nitrobacteraceae</taxon>
        <taxon>Bradyrhizobium</taxon>
    </lineage>
</organism>
<dbReference type="SUPFAM" id="SSF54909">
    <property type="entry name" value="Dimeric alpha+beta barrel"/>
    <property type="match status" value="1"/>
</dbReference>